<evidence type="ECO:0000256" key="7">
    <source>
        <dbReference type="ARBA" id="ARBA00022777"/>
    </source>
</evidence>
<dbReference type="InterPro" id="IPR027417">
    <property type="entry name" value="P-loop_NTPase"/>
</dbReference>
<dbReference type="CDD" id="cd01672">
    <property type="entry name" value="TMPK"/>
    <property type="match status" value="1"/>
</dbReference>
<evidence type="ECO:0000313" key="12">
    <source>
        <dbReference type="EMBL" id="MDR6939488.1"/>
    </source>
</evidence>
<dbReference type="NCBIfam" id="TIGR00041">
    <property type="entry name" value="DTMP_kinase"/>
    <property type="match status" value="1"/>
</dbReference>
<evidence type="ECO:0000256" key="8">
    <source>
        <dbReference type="ARBA" id="ARBA00022840"/>
    </source>
</evidence>
<dbReference type="PANTHER" id="PTHR10344:SF4">
    <property type="entry name" value="UMP-CMP KINASE 2, MITOCHONDRIAL"/>
    <property type="match status" value="1"/>
</dbReference>
<evidence type="ECO:0000313" key="13">
    <source>
        <dbReference type="Proteomes" id="UP001266099"/>
    </source>
</evidence>
<dbReference type="EMBL" id="JAVDUJ010000001">
    <property type="protein sequence ID" value="MDR6939488.1"/>
    <property type="molecule type" value="Genomic_DNA"/>
</dbReference>
<evidence type="ECO:0000256" key="2">
    <source>
        <dbReference type="ARBA" id="ARBA00012980"/>
    </source>
</evidence>
<keyword evidence="4 10" id="KW-0808">Transferase</keyword>
<dbReference type="PANTHER" id="PTHR10344">
    <property type="entry name" value="THYMIDYLATE KINASE"/>
    <property type="match status" value="1"/>
</dbReference>
<comment type="function">
    <text evidence="10">Phosphorylation of dTMP to form dTDP in both de novo and salvage pathways of dTTP synthesis.</text>
</comment>
<dbReference type="EC" id="2.7.4.9" evidence="2 10"/>
<dbReference type="RefSeq" id="WP_309956189.1">
    <property type="nucleotide sequence ID" value="NZ_JAVDUJ010000001.1"/>
</dbReference>
<dbReference type="InterPro" id="IPR018095">
    <property type="entry name" value="Thymidylate_kin_CS"/>
</dbReference>
<feature type="domain" description="Thymidylate kinase-like" evidence="11">
    <location>
        <begin position="8"/>
        <end position="193"/>
    </location>
</feature>
<evidence type="ECO:0000259" key="11">
    <source>
        <dbReference type="Pfam" id="PF02223"/>
    </source>
</evidence>
<keyword evidence="5 10" id="KW-0545">Nucleotide biosynthesis</keyword>
<evidence type="ECO:0000256" key="4">
    <source>
        <dbReference type="ARBA" id="ARBA00022679"/>
    </source>
</evidence>
<keyword evidence="8 10" id="KW-0067">ATP-binding</keyword>
<dbReference type="SUPFAM" id="SSF52540">
    <property type="entry name" value="P-loop containing nucleoside triphosphate hydrolases"/>
    <property type="match status" value="1"/>
</dbReference>
<comment type="caution">
    <text evidence="12">The sequence shown here is derived from an EMBL/GenBank/DDBJ whole genome shotgun (WGS) entry which is preliminary data.</text>
</comment>
<comment type="catalytic activity">
    <reaction evidence="9 10">
        <text>dTMP + ATP = dTDP + ADP</text>
        <dbReference type="Rhea" id="RHEA:13517"/>
        <dbReference type="ChEBI" id="CHEBI:30616"/>
        <dbReference type="ChEBI" id="CHEBI:58369"/>
        <dbReference type="ChEBI" id="CHEBI:63528"/>
        <dbReference type="ChEBI" id="CHEBI:456216"/>
        <dbReference type="EC" id="2.7.4.9"/>
    </reaction>
</comment>
<feature type="binding site" evidence="10">
    <location>
        <begin position="10"/>
        <end position="17"/>
    </location>
    <ligand>
        <name>ATP</name>
        <dbReference type="ChEBI" id="CHEBI:30616"/>
    </ligand>
</feature>
<evidence type="ECO:0000256" key="6">
    <source>
        <dbReference type="ARBA" id="ARBA00022741"/>
    </source>
</evidence>
<gene>
    <name evidence="10" type="primary">tmk</name>
    <name evidence="12" type="ORF">J2S36_001031</name>
</gene>
<dbReference type="Proteomes" id="UP001266099">
    <property type="component" value="Unassembled WGS sequence"/>
</dbReference>
<name>A0ABU1T286_9ACTO</name>
<sequence length="219" mass="23343">MAGLFISFEGGDGAGKSTQVRALADWLSAHGYSVEITREPGGTDLGTQIRQMLLHGGSVTARAEALLYAADRAHHVATKIRPALARGSIVISDRYLDSSVAYQGAARALPKEQIRALSLWAVEDLLPDLTILLDLPVAQGAQRVGAVQDRLEAEGETFHQRVRAEFKQLADADPQRIKILDGQQSIAQISAQIHALVAPLLAGLPKAGENSSELPGQAE</sequence>
<dbReference type="Pfam" id="PF02223">
    <property type="entry name" value="Thymidylate_kin"/>
    <property type="match status" value="1"/>
</dbReference>
<dbReference type="Gene3D" id="3.40.50.300">
    <property type="entry name" value="P-loop containing nucleotide triphosphate hydrolases"/>
    <property type="match status" value="1"/>
</dbReference>
<evidence type="ECO:0000256" key="1">
    <source>
        <dbReference type="ARBA" id="ARBA00009776"/>
    </source>
</evidence>
<dbReference type="InterPro" id="IPR039430">
    <property type="entry name" value="Thymidylate_kin-like_dom"/>
</dbReference>
<evidence type="ECO:0000256" key="3">
    <source>
        <dbReference type="ARBA" id="ARBA00017144"/>
    </source>
</evidence>
<dbReference type="InterPro" id="IPR018094">
    <property type="entry name" value="Thymidylate_kinase"/>
</dbReference>
<keyword evidence="7 10" id="KW-0418">Kinase</keyword>
<evidence type="ECO:0000256" key="10">
    <source>
        <dbReference type="HAMAP-Rule" id="MF_00165"/>
    </source>
</evidence>
<accession>A0ABU1T286</accession>
<evidence type="ECO:0000256" key="9">
    <source>
        <dbReference type="ARBA" id="ARBA00048743"/>
    </source>
</evidence>
<dbReference type="GO" id="GO:0004798">
    <property type="term" value="F:dTMP kinase activity"/>
    <property type="evidence" value="ECO:0007669"/>
    <property type="project" value="UniProtKB-EC"/>
</dbReference>
<protein>
    <recommendedName>
        <fullName evidence="3 10">Thymidylate kinase</fullName>
        <ecNumber evidence="2 10">2.7.4.9</ecNumber>
    </recommendedName>
    <alternativeName>
        <fullName evidence="10">dTMP kinase</fullName>
    </alternativeName>
</protein>
<dbReference type="HAMAP" id="MF_00165">
    <property type="entry name" value="Thymidylate_kinase"/>
    <property type="match status" value="1"/>
</dbReference>
<organism evidence="12 13">
    <name type="scientific">Arcanobacterium hippocoleae</name>
    <dbReference type="NCBI Taxonomy" id="149017"/>
    <lineage>
        <taxon>Bacteria</taxon>
        <taxon>Bacillati</taxon>
        <taxon>Actinomycetota</taxon>
        <taxon>Actinomycetes</taxon>
        <taxon>Actinomycetales</taxon>
        <taxon>Actinomycetaceae</taxon>
        <taxon>Arcanobacterium</taxon>
    </lineage>
</organism>
<keyword evidence="6 10" id="KW-0547">Nucleotide-binding</keyword>
<reference evidence="12 13" key="1">
    <citation type="submission" date="2023-07" db="EMBL/GenBank/DDBJ databases">
        <title>Sequencing the genomes of 1000 actinobacteria strains.</title>
        <authorList>
            <person name="Klenk H.-P."/>
        </authorList>
    </citation>
    <scope>NUCLEOTIDE SEQUENCE [LARGE SCALE GENOMIC DNA]</scope>
    <source>
        <strain evidence="12 13">DSM 15539</strain>
    </source>
</reference>
<comment type="similarity">
    <text evidence="1 10">Belongs to the thymidylate kinase family.</text>
</comment>
<keyword evidence="13" id="KW-1185">Reference proteome</keyword>
<dbReference type="PROSITE" id="PS01331">
    <property type="entry name" value="THYMIDYLATE_KINASE"/>
    <property type="match status" value="1"/>
</dbReference>
<proteinExistence type="inferred from homology"/>
<evidence type="ECO:0000256" key="5">
    <source>
        <dbReference type="ARBA" id="ARBA00022727"/>
    </source>
</evidence>